<dbReference type="InterPro" id="IPR011458">
    <property type="entry name" value="DUF1564"/>
</dbReference>
<protein>
    <submittedName>
        <fullName evidence="1">DUF1564 domain-containing protein</fullName>
    </submittedName>
</protein>
<reference evidence="2" key="1">
    <citation type="submission" date="2018-05" db="EMBL/GenBank/DDBJ databases">
        <title>Leptospira yasudae sp. nov. and Leptospira stimsonii sp. nov., two pathogenic species of the genus Leptospira isolated from environmental sources.</title>
        <authorList>
            <person name="Casanovas-Massana A."/>
            <person name="Hamond C."/>
            <person name="Santos L.A."/>
            <person name="Hacker K.P."/>
            <person name="Balassiano I."/>
            <person name="Medeiros M.A."/>
            <person name="Reis M.G."/>
            <person name="Ko A.I."/>
            <person name="Wunder E.A."/>
        </authorList>
    </citation>
    <scope>NUCLEOTIDE SEQUENCE [LARGE SCALE GENOMIC DNA]</scope>
    <source>
        <strain evidence="2">B21</strain>
    </source>
</reference>
<name>A0ABX9M036_9LEPT</name>
<evidence type="ECO:0000313" key="2">
    <source>
        <dbReference type="Proteomes" id="UP000285569"/>
    </source>
</evidence>
<accession>A0ABX9M036</accession>
<evidence type="ECO:0000313" key="1">
    <source>
        <dbReference type="EMBL" id="RHX78619.1"/>
    </source>
</evidence>
<dbReference type="Pfam" id="PF07600">
    <property type="entry name" value="DUF1564"/>
    <property type="match status" value="1"/>
</dbReference>
<reference evidence="1 2" key="2">
    <citation type="journal article" date="2020" name="Int. J. Syst. Evol. Microbiol.">
        <title>Leptospira yasudae sp. nov. and Leptospira stimsonii sp. nov., two new species of the pathogenic group isolated from environmental sources.</title>
        <authorList>
            <person name="Casanovas-Massana A."/>
            <person name="Hamond C."/>
            <person name="Santos L.A."/>
            <person name="de Oliveira D."/>
            <person name="Hacker K.P."/>
            <person name="Balassiano I."/>
            <person name="Costa F."/>
            <person name="Medeiros M.A."/>
            <person name="Reis M.G."/>
            <person name="Ko A.I."/>
            <person name="Wunder E.A."/>
        </authorList>
    </citation>
    <scope>NUCLEOTIDE SEQUENCE [LARGE SCALE GENOMIC DNA]</scope>
    <source>
        <strain evidence="1 2">B21</strain>
    </source>
</reference>
<gene>
    <name evidence="1" type="ORF">DLM77_16165</name>
</gene>
<proteinExistence type="predicted"/>
<sequence>MGNIILAETQKVRKRWIVDGESSVETFLIPERYWTGLNEKDRKNLPKRIPTLIRRYAKYIVAMPRLNSKPGKTMYQKDQGPLIRMNIRMGTGIVSILASFAASHGVSRCFLVNYLLWLDEIGVGNSIVETVSVGTPTFHDVYRNILTLDFNSNTITREFQFEPNPIYAQNLDYRNYFSRKIFEDN</sequence>
<dbReference type="EMBL" id="QHCR01000007">
    <property type="protein sequence ID" value="RHX78619.1"/>
    <property type="molecule type" value="Genomic_DNA"/>
</dbReference>
<dbReference type="RefSeq" id="WP_118957064.1">
    <property type="nucleotide sequence ID" value="NZ_QHCR01000007.1"/>
</dbReference>
<keyword evidence="2" id="KW-1185">Reference proteome</keyword>
<organism evidence="1 2">
    <name type="scientific">Leptospira yasudae</name>
    <dbReference type="NCBI Taxonomy" id="2202201"/>
    <lineage>
        <taxon>Bacteria</taxon>
        <taxon>Pseudomonadati</taxon>
        <taxon>Spirochaetota</taxon>
        <taxon>Spirochaetia</taxon>
        <taxon>Leptospirales</taxon>
        <taxon>Leptospiraceae</taxon>
        <taxon>Leptospira</taxon>
    </lineage>
</organism>
<comment type="caution">
    <text evidence="1">The sequence shown here is derived from an EMBL/GenBank/DDBJ whole genome shotgun (WGS) entry which is preliminary data.</text>
</comment>
<dbReference type="Proteomes" id="UP000285569">
    <property type="component" value="Unassembled WGS sequence"/>
</dbReference>